<keyword evidence="2" id="KW-0732">Signal</keyword>
<evidence type="ECO:0000313" key="5">
    <source>
        <dbReference type="Proteomes" id="UP000466586"/>
    </source>
</evidence>
<gene>
    <name evidence="4" type="ORF">GS399_05260</name>
</gene>
<dbReference type="AlphaFoldDB" id="A0A7K1Y725"/>
<dbReference type="Pfam" id="PF20041">
    <property type="entry name" value="DUF6443"/>
    <property type="match status" value="1"/>
</dbReference>
<reference evidence="4 5" key="1">
    <citation type="submission" date="2019-11" db="EMBL/GenBank/DDBJ databases">
        <title>Pedobacter sp. HMF7647 Genome sequencing and assembly.</title>
        <authorList>
            <person name="Kang H."/>
            <person name="Kim H."/>
            <person name="Joh K."/>
        </authorList>
    </citation>
    <scope>NUCLEOTIDE SEQUENCE [LARGE SCALE GENOMIC DNA]</scope>
    <source>
        <strain evidence="4 5">HMF7647</strain>
    </source>
</reference>
<feature type="domain" description="DUF6443" evidence="3">
    <location>
        <begin position="42"/>
        <end position="171"/>
    </location>
</feature>
<feature type="signal peptide" evidence="2">
    <location>
        <begin position="1"/>
        <end position="25"/>
    </location>
</feature>
<protein>
    <recommendedName>
        <fullName evidence="3">DUF6443 domain-containing protein</fullName>
    </recommendedName>
</protein>
<feature type="transmembrane region" description="Helical" evidence="1">
    <location>
        <begin position="1206"/>
        <end position="1231"/>
    </location>
</feature>
<feature type="chain" id="PRO_5029522560" description="DUF6443 domain-containing protein" evidence="2">
    <location>
        <begin position="26"/>
        <end position="1260"/>
    </location>
</feature>
<dbReference type="InterPro" id="IPR022385">
    <property type="entry name" value="Rhs_assc_core"/>
</dbReference>
<dbReference type="NCBIfam" id="NF045639">
    <property type="entry name" value="GCX_COOH"/>
    <property type="match status" value="1"/>
</dbReference>
<dbReference type="InterPro" id="IPR045619">
    <property type="entry name" value="DUF6443"/>
</dbReference>
<sequence length="1260" mass="137300">MINYLPARFVLLVLLVNATVFAAMAQTPSYVQQDVIQVPGVLTEAQAISLPQSSKRTTKNYFDGLGRVIQTVNVQASPTLKDMVTPYSYDNMGRPAKNLLPYSAADGSGNYRASSVTEQNTFYSNGSGDKVADDQSPFSQQVFENSPLQRLMKEGNVGAGFQTASGQHYKSVSYRSNTASDNVLNWSPTGTMDGNYAAGALSVVDVKDEQGIETLNFTDIDGHIVLKRQLANETVNGVLQAYFDTYYIYNNAGLIRYVVQPKAVSAMKASSNFNLLQAGTDKMIFRYEYDQKGRLVEKYIPGKVAIYIIYDPLNRPVLIQDGNLRSSNKWNYIKYDTKGRAISQGIYTNASYTSRTSMQSFVNSQDYSTNYFEERSSGVSNGYYTNVSFPTSGIEPLAYSYYEDYDLDANGTADYAYQAQGLAGESVATAQTRGMLTMIRKRTIGSSLGNSWLFTAIFYDKNGRLIQQLTNNQLNAQVNDSKTFVPDFVGKTIQLKVSKVVSSGTTVVLSSYIYDHYNRLLAIDQNYNNSSTPLRLAAYEYNELGQLVKRNLNQLSSASIVANLELGSAESVNASSQRNSVASNSIVLKPGFYAAAGSIFTAKIATNYLQAVDYRYNVRGQLTSINNSSLTVDSRNDDTNDVFGMELLYDQADASLGNTSLYNGQLSAVKWRAIGSMTPNPQERSYRYDYDQLNRLKNAIYADRAVGGAWSNAGAFDEKNMSYDENGNILGLQRNAKIGSNVTAIDDLSYSYDGNGLYNVTDAGSSASGFKNNTGSTGAYSYDANGNLQVDPKKGISLEFNELNRTQKITVTTGVGRYLTYAYDAGGVLLRKQTYDNNLLQKTTDYVDGFVYENSTLAYFPTPEGRVRNVSGSLKNEYMIADQQGNVRVSFEEQNGAAVVRQENSYYAFGLIMPGGSTPSDPNRNLYNAGSEWQNDFADLPDYYQTYYRNYDAALGRWTGVDPLADLAENWSPYQYANDNPIGYNDPNGDISQALWEAALREANNPGGSGGYFSDATGAQYYGSGADALTGGAGYMLDHGLYGRQPGWAVNYSQAVQNYNISTGSNIKYDGSGYATSALWYRDNSGNATSIKGNSAMVNVVQVDKAGNGGPEGESFLSKNWKDMGFLAADLARNFVNKNTTYAISEGYNLARTTVFIGSLTTRASTKLLGLVSKTATGAARIAPWVAGGTILIDAVANKQINAGQVYQAAITGLSIIPGAGLIVGGGALLLEGASYLYNGKSVSDNINLSLDGGVIYSWK</sequence>
<dbReference type="PANTHER" id="PTHR32305:SF15">
    <property type="entry name" value="PROTEIN RHSA-RELATED"/>
    <property type="match status" value="1"/>
</dbReference>
<evidence type="ECO:0000256" key="2">
    <source>
        <dbReference type="SAM" id="SignalP"/>
    </source>
</evidence>
<dbReference type="Proteomes" id="UP000466586">
    <property type="component" value="Unassembled WGS sequence"/>
</dbReference>
<dbReference type="Gene3D" id="2.180.10.10">
    <property type="entry name" value="RHS repeat-associated core"/>
    <property type="match status" value="1"/>
</dbReference>
<dbReference type="InterPro" id="IPR050708">
    <property type="entry name" value="T6SS_VgrG/RHS"/>
</dbReference>
<dbReference type="PANTHER" id="PTHR32305">
    <property type="match status" value="1"/>
</dbReference>
<dbReference type="RefSeq" id="WP_160843550.1">
    <property type="nucleotide sequence ID" value="NZ_WVHT01000002.1"/>
</dbReference>
<dbReference type="NCBIfam" id="TIGR03696">
    <property type="entry name" value="Rhs_assc_core"/>
    <property type="match status" value="1"/>
</dbReference>
<organism evidence="4 5">
    <name type="scientific">Hufsiella arboris</name>
    <dbReference type="NCBI Taxonomy" id="2695275"/>
    <lineage>
        <taxon>Bacteria</taxon>
        <taxon>Pseudomonadati</taxon>
        <taxon>Bacteroidota</taxon>
        <taxon>Sphingobacteriia</taxon>
        <taxon>Sphingobacteriales</taxon>
        <taxon>Sphingobacteriaceae</taxon>
        <taxon>Hufsiella</taxon>
    </lineage>
</organism>
<name>A0A7K1Y725_9SPHI</name>
<keyword evidence="1" id="KW-0472">Membrane</keyword>
<accession>A0A7K1Y725</accession>
<comment type="caution">
    <text evidence="4">The sequence shown here is derived from an EMBL/GenBank/DDBJ whole genome shotgun (WGS) entry which is preliminary data.</text>
</comment>
<proteinExistence type="predicted"/>
<keyword evidence="5" id="KW-1185">Reference proteome</keyword>
<keyword evidence="1" id="KW-1133">Transmembrane helix</keyword>
<evidence type="ECO:0000259" key="3">
    <source>
        <dbReference type="Pfam" id="PF20041"/>
    </source>
</evidence>
<evidence type="ECO:0000256" key="1">
    <source>
        <dbReference type="SAM" id="Phobius"/>
    </source>
</evidence>
<evidence type="ECO:0000313" key="4">
    <source>
        <dbReference type="EMBL" id="MXV50373.1"/>
    </source>
</evidence>
<dbReference type="InterPro" id="IPR055015">
    <property type="entry name" value="GCX_COOH"/>
</dbReference>
<dbReference type="EMBL" id="WVHT01000002">
    <property type="protein sequence ID" value="MXV50373.1"/>
    <property type="molecule type" value="Genomic_DNA"/>
</dbReference>
<keyword evidence="1" id="KW-0812">Transmembrane</keyword>